<protein>
    <submittedName>
        <fullName evidence="1">DUF3891 family protein</fullName>
    </submittedName>
</protein>
<dbReference type="Pfam" id="PF13030">
    <property type="entry name" value="DUF3891"/>
    <property type="match status" value="1"/>
</dbReference>
<gene>
    <name evidence="1" type="ORF">IC620_00440</name>
</gene>
<dbReference type="RefSeq" id="WP_191141297.1">
    <property type="nucleotide sequence ID" value="NZ_JACXAH010000002.1"/>
</dbReference>
<sequence>MIVRLMRERFIVVEQHKHGLIAGELARHMSFTPVPLNSVLYAIAQHDRGWQKLDEEMKWDEKKQMPYSFATYPQTPKIAAYTNGIAEVESVDAYAACLCSLFYATFFKEKSDQEAIQFRDREQERQLHLMTHMPKKDRDQLKTNLELLQFCDDLSLSLCFNPFGEAEHPWFKNGIMFQGETYNWKWIDANHLVLTPSCFGSLFSVCIPYRIVNQKRQIVETGMKRLYIE</sequence>
<name>A0A926RSW3_9BACL</name>
<dbReference type="InterPro" id="IPR024992">
    <property type="entry name" value="DUF3891"/>
</dbReference>
<evidence type="ECO:0000313" key="2">
    <source>
        <dbReference type="Proteomes" id="UP000661691"/>
    </source>
</evidence>
<accession>A0A926RSW3</accession>
<dbReference type="AlphaFoldDB" id="A0A926RSW3"/>
<organism evidence="1 2">
    <name type="scientific">Polycladospora coralii</name>
    <dbReference type="NCBI Taxonomy" id="2771432"/>
    <lineage>
        <taxon>Bacteria</taxon>
        <taxon>Bacillati</taxon>
        <taxon>Bacillota</taxon>
        <taxon>Bacilli</taxon>
        <taxon>Bacillales</taxon>
        <taxon>Thermoactinomycetaceae</taxon>
        <taxon>Polycladospora</taxon>
    </lineage>
</organism>
<proteinExistence type="predicted"/>
<comment type="caution">
    <text evidence="1">The sequence shown here is derived from an EMBL/GenBank/DDBJ whole genome shotgun (WGS) entry which is preliminary data.</text>
</comment>
<dbReference type="Proteomes" id="UP000661691">
    <property type="component" value="Unassembled WGS sequence"/>
</dbReference>
<evidence type="ECO:0000313" key="1">
    <source>
        <dbReference type="EMBL" id="MBD1370828.1"/>
    </source>
</evidence>
<reference evidence="1" key="1">
    <citation type="submission" date="2020-09" db="EMBL/GenBank/DDBJ databases">
        <title>A novel bacterium of genus Hazenella, isolated from South China Sea.</title>
        <authorList>
            <person name="Huang H."/>
            <person name="Mo K."/>
            <person name="Hu Y."/>
        </authorList>
    </citation>
    <scope>NUCLEOTIDE SEQUENCE</scope>
    <source>
        <strain evidence="1">IB182357</strain>
    </source>
</reference>
<keyword evidence="2" id="KW-1185">Reference proteome</keyword>
<dbReference type="EMBL" id="JACXAH010000002">
    <property type="protein sequence ID" value="MBD1370828.1"/>
    <property type="molecule type" value="Genomic_DNA"/>
</dbReference>